<feature type="compositionally biased region" description="Basic and acidic residues" evidence="1">
    <location>
        <begin position="20"/>
        <end position="32"/>
    </location>
</feature>
<feature type="transmembrane region" description="Helical" evidence="2">
    <location>
        <begin position="111"/>
        <end position="133"/>
    </location>
</feature>
<feature type="region of interest" description="Disordered" evidence="1">
    <location>
        <begin position="1"/>
        <end position="35"/>
    </location>
</feature>
<organism evidence="3 4">
    <name type="scientific">Kytococcus schroeteri</name>
    <dbReference type="NCBI Taxonomy" id="138300"/>
    <lineage>
        <taxon>Bacteria</taxon>
        <taxon>Bacillati</taxon>
        <taxon>Actinomycetota</taxon>
        <taxon>Actinomycetes</taxon>
        <taxon>Micrococcales</taxon>
        <taxon>Kytococcaceae</taxon>
        <taxon>Kytococcus</taxon>
    </lineage>
</organism>
<dbReference type="PANTHER" id="PTHR37314">
    <property type="entry name" value="SLR0142 PROTEIN"/>
    <property type="match status" value="1"/>
</dbReference>
<comment type="caution">
    <text evidence="3">The sequence shown here is derived from an EMBL/GenBank/DDBJ whole genome shotgun (WGS) entry which is preliminary data.</text>
</comment>
<dbReference type="InterPro" id="IPR010699">
    <property type="entry name" value="DUF1275"/>
</dbReference>
<evidence type="ECO:0000313" key="4">
    <source>
        <dbReference type="Proteomes" id="UP000234206"/>
    </source>
</evidence>
<feature type="transmembrane region" description="Helical" evidence="2">
    <location>
        <begin position="67"/>
        <end position="91"/>
    </location>
</feature>
<gene>
    <name evidence="3" type="ORF">CYJ76_03035</name>
</gene>
<keyword evidence="2" id="KW-1133">Transmembrane helix</keyword>
<dbReference type="Pfam" id="PF06912">
    <property type="entry name" value="DUF1275"/>
    <property type="match status" value="1"/>
</dbReference>
<accession>A0A2I1PCD2</accession>
<keyword evidence="4" id="KW-1185">Reference proteome</keyword>
<evidence type="ECO:0000256" key="1">
    <source>
        <dbReference type="SAM" id="MobiDB-lite"/>
    </source>
</evidence>
<dbReference type="EMBL" id="PKIZ01000004">
    <property type="protein sequence ID" value="PKZ42287.1"/>
    <property type="molecule type" value="Genomic_DNA"/>
</dbReference>
<feature type="transmembrane region" description="Helical" evidence="2">
    <location>
        <begin position="262"/>
        <end position="281"/>
    </location>
</feature>
<evidence type="ECO:0000313" key="3">
    <source>
        <dbReference type="EMBL" id="PKZ42287.1"/>
    </source>
</evidence>
<protein>
    <submittedName>
        <fullName evidence="3">DUF1275 domain-containing protein</fullName>
    </submittedName>
</protein>
<keyword evidence="2" id="KW-0472">Membrane</keyword>
<dbReference type="OrthoDB" id="4568693at2"/>
<evidence type="ECO:0000256" key="2">
    <source>
        <dbReference type="SAM" id="Phobius"/>
    </source>
</evidence>
<feature type="transmembrane region" description="Helical" evidence="2">
    <location>
        <begin position="236"/>
        <end position="256"/>
    </location>
</feature>
<dbReference type="AlphaFoldDB" id="A0A2I1PCD2"/>
<dbReference type="Proteomes" id="UP000234206">
    <property type="component" value="Unassembled WGS sequence"/>
</dbReference>
<feature type="transmembrane region" description="Helical" evidence="2">
    <location>
        <begin position="145"/>
        <end position="163"/>
    </location>
</feature>
<reference evidence="3 4" key="1">
    <citation type="submission" date="2017-12" db="EMBL/GenBank/DDBJ databases">
        <title>Phylogenetic diversity of female urinary microbiome.</title>
        <authorList>
            <person name="Thomas-White K."/>
            <person name="Wolfe A.J."/>
        </authorList>
    </citation>
    <scope>NUCLEOTIDE SEQUENCE [LARGE SCALE GENOMIC DNA]</scope>
    <source>
        <strain evidence="3 4">UMB1298</strain>
    </source>
</reference>
<dbReference type="PANTHER" id="PTHR37314:SF4">
    <property type="entry name" value="UPF0700 TRANSMEMBRANE PROTEIN YOAK"/>
    <property type="match status" value="1"/>
</dbReference>
<keyword evidence="2" id="KW-0812">Transmembrane</keyword>
<sequence>MPPRYDRRGSRGQSTRVVGPRRDTGHKGEGSGRRCYGRAVHPALVRAVTHLRRVAGPGRTAADNRHLAAGLAFTAGMLNSVGFLAVAVYTSHMTGLTATLADQLVLGDHRLALLAALGIASFVVGAASCALLFNALRRRQVASRFAVVLVVEALAMLLVGLLADSVTAWGHGWAAVAVLCWTMGLQNALVTKVTGATIRTTHVTGMVTDLGIELGKWLYRNPPGDPDPVRADRQRMALHATLVGAFVLGGVAGALAGVAVGYRAVVVPAALLLVLALFPIVDDLRGTRPGRV</sequence>
<name>A0A2I1PCD2_9MICO</name>
<feature type="transmembrane region" description="Helical" evidence="2">
    <location>
        <begin position="169"/>
        <end position="190"/>
    </location>
</feature>
<proteinExistence type="predicted"/>